<evidence type="ECO:0000256" key="6">
    <source>
        <dbReference type="SAM" id="Phobius"/>
    </source>
</evidence>
<feature type="domain" description="Major facilitator superfamily (MFS) profile" evidence="7">
    <location>
        <begin position="41"/>
        <end position="455"/>
    </location>
</feature>
<feature type="transmembrane region" description="Helical" evidence="6">
    <location>
        <begin position="308"/>
        <end position="328"/>
    </location>
</feature>
<dbReference type="AlphaFoldDB" id="A0A9P6B798"/>
<keyword evidence="3 6" id="KW-0812">Transmembrane</keyword>
<keyword evidence="2" id="KW-0813">Transport</keyword>
<evidence type="ECO:0000256" key="4">
    <source>
        <dbReference type="ARBA" id="ARBA00022989"/>
    </source>
</evidence>
<feature type="transmembrane region" description="Helical" evidence="6">
    <location>
        <begin position="396"/>
        <end position="415"/>
    </location>
</feature>
<dbReference type="PANTHER" id="PTHR43791:SF85">
    <property type="entry name" value="TRANSPORTER, PUTATIVE (AFU_ORTHOLOGUE AFUA_6G00710)-RELATED"/>
    <property type="match status" value="1"/>
</dbReference>
<evidence type="ECO:0000256" key="3">
    <source>
        <dbReference type="ARBA" id="ARBA00022692"/>
    </source>
</evidence>
<dbReference type="EMBL" id="MU128920">
    <property type="protein sequence ID" value="KAF9519049.1"/>
    <property type="molecule type" value="Genomic_DNA"/>
</dbReference>
<dbReference type="OrthoDB" id="2985014at2759"/>
<feature type="transmembrane region" description="Helical" evidence="6">
    <location>
        <begin position="202"/>
        <end position="224"/>
    </location>
</feature>
<proteinExistence type="predicted"/>
<feature type="transmembrane region" description="Helical" evidence="6">
    <location>
        <begin position="271"/>
        <end position="296"/>
    </location>
</feature>
<keyword evidence="5 6" id="KW-0472">Membrane</keyword>
<feature type="transmembrane region" description="Helical" evidence="6">
    <location>
        <begin position="169"/>
        <end position="190"/>
    </location>
</feature>
<comment type="caution">
    <text evidence="8">The sequence shown here is derived from an EMBL/GenBank/DDBJ whole genome shotgun (WGS) entry which is preliminary data.</text>
</comment>
<dbReference type="PANTHER" id="PTHR43791">
    <property type="entry name" value="PERMEASE-RELATED"/>
    <property type="match status" value="1"/>
</dbReference>
<dbReference type="Proteomes" id="UP000886523">
    <property type="component" value="Unassembled WGS sequence"/>
</dbReference>
<accession>A0A9P6B798</accession>
<evidence type="ECO:0000259" key="7">
    <source>
        <dbReference type="PROSITE" id="PS50850"/>
    </source>
</evidence>
<feature type="transmembrane region" description="Helical" evidence="6">
    <location>
        <begin position="427"/>
        <end position="450"/>
    </location>
</feature>
<dbReference type="GO" id="GO:0022857">
    <property type="term" value="F:transmembrane transporter activity"/>
    <property type="evidence" value="ECO:0007669"/>
    <property type="project" value="InterPro"/>
</dbReference>
<dbReference type="FunFam" id="1.20.1250.20:FF:000057">
    <property type="entry name" value="MFS general substrate transporter"/>
    <property type="match status" value="1"/>
</dbReference>
<feature type="transmembrane region" description="Helical" evidence="6">
    <location>
        <begin position="77"/>
        <end position="100"/>
    </location>
</feature>
<dbReference type="InterPro" id="IPR036259">
    <property type="entry name" value="MFS_trans_sf"/>
</dbReference>
<evidence type="ECO:0000313" key="9">
    <source>
        <dbReference type="Proteomes" id="UP000886523"/>
    </source>
</evidence>
<evidence type="ECO:0000313" key="8">
    <source>
        <dbReference type="EMBL" id="KAF9519049.1"/>
    </source>
</evidence>
<name>A0A9P6B798_9AGAM</name>
<feature type="transmembrane region" description="Helical" evidence="6">
    <location>
        <begin position="335"/>
        <end position="353"/>
    </location>
</feature>
<dbReference type="GO" id="GO:0016020">
    <property type="term" value="C:membrane"/>
    <property type="evidence" value="ECO:0007669"/>
    <property type="project" value="UniProtKB-SubCell"/>
</dbReference>
<dbReference type="PROSITE" id="PS50850">
    <property type="entry name" value="MFS"/>
    <property type="match status" value="1"/>
</dbReference>
<sequence>MDKYSPSAVDPVSSVPKNSSETLLVDKKLERNAIRKLDFTIVPVMILFYVLSFLERVNIGNARVAGLQKDLHLTDKQYQICLTVLFIPYILTELPATLALRKIGPRVMIPTLLAVWGLLPPFKLEGFINSFQGLLAARFFLGFVEGPVTPSILLYLSGFYTRQELSTRMAYFFATSGLTAAFAGLLAAAIEDMNGLGGKAGWRWILILEGLLSFVVGVGGYFLMPSDLRDSGILTEDEKDLLERRLEQDRPSISDELSLEPVIQALMSPHVIIMFVVGFLLGTVIFGLALFMGSIVNELGFTPTRSQLLGAGPFGAGFFTAFTASYVSDKYMIRGIPSAIGAIISAVGFAVFLRARDKFVVYGSLYLTVPGIYATLPVMVSWIANNSEPHYRRASCIGLVVMSVNMGGILSTWSFPTKDAPRFTKTTIMNLVFCVVMALCLLANSLILSWMNASKQRRRAEILAPYGGDDSDGKMRGGELAWKELGDKHPDFRYTT</sequence>
<feature type="transmembrane region" description="Helical" evidence="6">
    <location>
        <begin position="37"/>
        <end position="57"/>
    </location>
</feature>
<evidence type="ECO:0000256" key="2">
    <source>
        <dbReference type="ARBA" id="ARBA00022448"/>
    </source>
</evidence>
<keyword evidence="4 6" id="KW-1133">Transmembrane helix</keyword>
<feature type="transmembrane region" description="Helical" evidence="6">
    <location>
        <begin position="359"/>
        <end position="384"/>
    </location>
</feature>
<dbReference type="Pfam" id="PF07690">
    <property type="entry name" value="MFS_1"/>
    <property type="match status" value="1"/>
</dbReference>
<organism evidence="8 9">
    <name type="scientific">Hydnum rufescens UP504</name>
    <dbReference type="NCBI Taxonomy" id="1448309"/>
    <lineage>
        <taxon>Eukaryota</taxon>
        <taxon>Fungi</taxon>
        <taxon>Dikarya</taxon>
        <taxon>Basidiomycota</taxon>
        <taxon>Agaricomycotina</taxon>
        <taxon>Agaricomycetes</taxon>
        <taxon>Cantharellales</taxon>
        <taxon>Hydnaceae</taxon>
        <taxon>Hydnum</taxon>
    </lineage>
</organism>
<protein>
    <recommendedName>
        <fullName evidence="7">Major facilitator superfamily (MFS) profile domain-containing protein</fullName>
    </recommendedName>
</protein>
<comment type="subcellular location">
    <subcellularLocation>
        <location evidence="1">Membrane</location>
        <topology evidence="1">Multi-pass membrane protein</topology>
    </subcellularLocation>
</comment>
<keyword evidence="9" id="KW-1185">Reference proteome</keyword>
<dbReference type="InterPro" id="IPR011701">
    <property type="entry name" value="MFS"/>
</dbReference>
<evidence type="ECO:0000256" key="1">
    <source>
        <dbReference type="ARBA" id="ARBA00004141"/>
    </source>
</evidence>
<gene>
    <name evidence="8" type="ORF">BS47DRAFT_1410970</name>
</gene>
<dbReference type="FunFam" id="1.20.1250.20:FF:000013">
    <property type="entry name" value="MFS general substrate transporter"/>
    <property type="match status" value="1"/>
</dbReference>
<dbReference type="InterPro" id="IPR020846">
    <property type="entry name" value="MFS_dom"/>
</dbReference>
<dbReference type="Gene3D" id="1.20.1250.20">
    <property type="entry name" value="MFS general substrate transporter like domains"/>
    <property type="match status" value="2"/>
</dbReference>
<evidence type="ECO:0000256" key="5">
    <source>
        <dbReference type="ARBA" id="ARBA00023136"/>
    </source>
</evidence>
<dbReference type="SUPFAM" id="SSF103473">
    <property type="entry name" value="MFS general substrate transporter"/>
    <property type="match status" value="1"/>
</dbReference>
<feature type="transmembrane region" description="Helical" evidence="6">
    <location>
        <begin position="136"/>
        <end position="157"/>
    </location>
</feature>
<reference evidence="8" key="1">
    <citation type="journal article" date="2020" name="Nat. Commun.">
        <title>Large-scale genome sequencing of mycorrhizal fungi provides insights into the early evolution of symbiotic traits.</title>
        <authorList>
            <person name="Miyauchi S."/>
            <person name="Kiss E."/>
            <person name="Kuo A."/>
            <person name="Drula E."/>
            <person name="Kohler A."/>
            <person name="Sanchez-Garcia M."/>
            <person name="Morin E."/>
            <person name="Andreopoulos B."/>
            <person name="Barry K.W."/>
            <person name="Bonito G."/>
            <person name="Buee M."/>
            <person name="Carver A."/>
            <person name="Chen C."/>
            <person name="Cichocki N."/>
            <person name="Clum A."/>
            <person name="Culley D."/>
            <person name="Crous P.W."/>
            <person name="Fauchery L."/>
            <person name="Girlanda M."/>
            <person name="Hayes R.D."/>
            <person name="Keri Z."/>
            <person name="LaButti K."/>
            <person name="Lipzen A."/>
            <person name="Lombard V."/>
            <person name="Magnuson J."/>
            <person name="Maillard F."/>
            <person name="Murat C."/>
            <person name="Nolan M."/>
            <person name="Ohm R.A."/>
            <person name="Pangilinan J."/>
            <person name="Pereira M.F."/>
            <person name="Perotto S."/>
            <person name="Peter M."/>
            <person name="Pfister S."/>
            <person name="Riley R."/>
            <person name="Sitrit Y."/>
            <person name="Stielow J.B."/>
            <person name="Szollosi G."/>
            <person name="Zifcakova L."/>
            <person name="Stursova M."/>
            <person name="Spatafora J.W."/>
            <person name="Tedersoo L."/>
            <person name="Vaario L.M."/>
            <person name="Yamada A."/>
            <person name="Yan M."/>
            <person name="Wang P."/>
            <person name="Xu J."/>
            <person name="Bruns T."/>
            <person name="Baldrian P."/>
            <person name="Vilgalys R."/>
            <person name="Dunand C."/>
            <person name="Henrissat B."/>
            <person name="Grigoriev I.V."/>
            <person name="Hibbett D."/>
            <person name="Nagy L.G."/>
            <person name="Martin F.M."/>
        </authorList>
    </citation>
    <scope>NUCLEOTIDE SEQUENCE</scope>
    <source>
        <strain evidence="8">UP504</strain>
    </source>
</reference>